<organism evidence="9 10">
    <name type="scientific">Coraliomargarita algicola</name>
    <dbReference type="NCBI Taxonomy" id="3092156"/>
    <lineage>
        <taxon>Bacteria</taxon>
        <taxon>Pseudomonadati</taxon>
        <taxon>Verrucomicrobiota</taxon>
        <taxon>Opitutia</taxon>
        <taxon>Puniceicoccales</taxon>
        <taxon>Coraliomargaritaceae</taxon>
        <taxon>Coraliomargarita</taxon>
    </lineage>
</organism>
<gene>
    <name evidence="9" type="ORF">SH580_00005</name>
</gene>
<dbReference type="InterPro" id="IPR035906">
    <property type="entry name" value="MetI-like_sf"/>
</dbReference>
<feature type="transmembrane region" description="Helical" evidence="7">
    <location>
        <begin position="274"/>
        <end position="290"/>
    </location>
</feature>
<dbReference type="PANTHER" id="PTHR30193">
    <property type="entry name" value="ABC TRANSPORTER PERMEASE PROTEIN"/>
    <property type="match status" value="1"/>
</dbReference>
<feature type="transmembrane region" description="Helical" evidence="7">
    <location>
        <begin position="426"/>
        <end position="445"/>
    </location>
</feature>
<dbReference type="PANTHER" id="PTHR30193:SF37">
    <property type="entry name" value="INNER MEMBRANE ABC TRANSPORTER PERMEASE PROTEIN YCJO"/>
    <property type="match status" value="1"/>
</dbReference>
<dbReference type="EMBL" id="CP138858">
    <property type="protein sequence ID" value="WPJ96081.1"/>
    <property type="molecule type" value="Genomic_DNA"/>
</dbReference>
<reference evidence="9 10" key="1">
    <citation type="submission" date="2023-11" db="EMBL/GenBank/DDBJ databases">
        <title>Coraliomargarita sp. nov., isolated from marine algae.</title>
        <authorList>
            <person name="Lee J.K."/>
            <person name="Baek J.H."/>
            <person name="Kim J.M."/>
            <person name="Choi D.G."/>
            <person name="Jeon C.O."/>
        </authorList>
    </citation>
    <scope>NUCLEOTIDE SEQUENCE [LARGE SCALE GENOMIC DNA]</scope>
    <source>
        <strain evidence="9 10">J2-16</strain>
    </source>
</reference>
<sequence length="500" mass="55832">MSSNLEATPNVRPRAPLRSKSREKIFQKSKLYLALYLLVLPTTLSLLIFSYYPKVDVLLMSFFRWQPPSVQEFIGFSHYKEAFSDPMFWQSFKLVGILLVANLIKLWPGILAAIALNRVKSDRLRYLIQVCFVIPMIIPGMVFLLIWKSFYDPDFGLVNRLLNLTGGMEVLQWMDTAMPRLSQALEPVQAGFLGPVFGGVGGLIVLGAYIMCAGRRKQHDASRWGDNLLLLIGASILPLVGFMGWGQSEWSVLAVAVTIVVWMFVCARRIGNSWIAWPFLLLAGVFVFLGELWRLPLTLFITFVVVELIRSRLDDYAAKPFFRGISLSLIGIGAMFILCGNMWTTPIGQFDSGAPAWLGNHNLVIPAILFWGFPWVGTVGVLIYLSGLQNISQDVYEAAKLDGVSPLGMIFKIELPLIMTQIRINLIFMTIGTLTTYEMFLILLGPDGGPGGKGMVPGLYMFTAAFSEGRFGYACALGMVLFVIILLLTIVYQKYVKVDK</sequence>
<evidence type="ECO:0000256" key="2">
    <source>
        <dbReference type="ARBA" id="ARBA00022448"/>
    </source>
</evidence>
<dbReference type="Proteomes" id="UP001324993">
    <property type="component" value="Chromosome"/>
</dbReference>
<evidence type="ECO:0000256" key="5">
    <source>
        <dbReference type="ARBA" id="ARBA00022989"/>
    </source>
</evidence>
<name>A0ABZ0RLQ4_9BACT</name>
<evidence type="ECO:0000256" key="1">
    <source>
        <dbReference type="ARBA" id="ARBA00004651"/>
    </source>
</evidence>
<feature type="transmembrane region" description="Helical" evidence="7">
    <location>
        <begin position="31"/>
        <end position="52"/>
    </location>
</feature>
<feature type="transmembrane region" description="Helical" evidence="7">
    <location>
        <begin position="363"/>
        <end position="385"/>
    </location>
</feature>
<dbReference type="InterPro" id="IPR000515">
    <property type="entry name" value="MetI-like"/>
</dbReference>
<feature type="transmembrane region" description="Helical" evidence="7">
    <location>
        <begin position="296"/>
        <end position="313"/>
    </location>
</feature>
<comment type="subcellular location">
    <subcellularLocation>
        <location evidence="1">Cell membrane</location>
        <topology evidence="1">Multi-pass membrane protein</topology>
    </subcellularLocation>
</comment>
<feature type="domain" description="ABC transmembrane type-1" evidence="8">
    <location>
        <begin position="91"/>
        <end position="492"/>
    </location>
</feature>
<keyword evidence="2" id="KW-0813">Transport</keyword>
<dbReference type="RefSeq" id="WP_319832945.1">
    <property type="nucleotide sequence ID" value="NZ_CP138858.1"/>
</dbReference>
<feature type="transmembrane region" description="Helical" evidence="7">
    <location>
        <begin position="471"/>
        <end position="492"/>
    </location>
</feature>
<feature type="transmembrane region" description="Helical" evidence="7">
    <location>
        <begin position="224"/>
        <end position="244"/>
    </location>
</feature>
<keyword evidence="4 7" id="KW-0812">Transmembrane</keyword>
<evidence type="ECO:0000256" key="7">
    <source>
        <dbReference type="SAM" id="Phobius"/>
    </source>
</evidence>
<evidence type="ECO:0000256" key="4">
    <source>
        <dbReference type="ARBA" id="ARBA00022692"/>
    </source>
</evidence>
<dbReference type="Gene3D" id="1.10.3720.10">
    <property type="entry name" value="MetI-like"/>
    <property type="match status" value="2"/>
</dbReference>
<keyword evidence="3" id="KW-1003">Cell membrane</keyword>
<dbReference type="SUPFAM" id="SSF161098">
    <property type="entry name" value="MetI-like"/>
    <property type="match status" value="2"/>
</dbReference>
<evidence type="ECO:0000313" key="9">
    <source>
        <dbReference type="EMBL" id="WPJ96081.1"/>
    </source>
</evidence>
<feature type="transmembrane region" description="Helical" evidence="7">
    <location>
        <begin position="250"/>
        <end position="267"/>
    </location>
</feature>
<protein>
    <recommendedName>
        <fullName evidence="8">ABC transmembrane type-1 domain-containing protein</fullName>
    </recommendedName>
</protein>
<proteinExistence type="predicted"/>
<feature type="transmembrane region" description="Helical" evidence="7">
    <location>
        <begin position="126"/>
        <end position="147"/>
    </location>
</feature>
<feature type="transmembrane region" description="Helical" evidence="7">
    <location>
        <begin position="325"/>
        <end position="343"/>
    </location>
</feature>
<feature type="transmembrane region" description="Helical" evidence="7">
    <location>
        <begin position="192"/>
        <end position="212"/>
    </location>
</feature>
<evidence type="ECO:0000313" key="10">
    <source>
        <dbReference type="Proteomes" id="UP001324993"/>
    </source>
</evidence>
<dbReference type="InterPro" id="IPR051393">
    <property type="entry name" value="ABC_transporter_permease"/>
</dbReference>
<dbReference type="CDD" id="cd06261">
    <property type="entry name" value="TM_PBP2"/>
    <property type="match status" value="1"/>
</dbReference>
<evidence type="ECO:0000256" key="3">
    <source>
        <dbReference type="ARBA" id="ARBA00022475"/>
    </source>
</evidence>
<feature type="transmembrane region" description="Helical" evidence="7">
    <location>
        <begin position="94"/>
        <end position="114"/>
    </location>
</feature>
<keyword evidence="10" id="KW-1185">Reference proteome</keyword>
<evidence type="ECO:0000259" key="8">
    <source>
        <dbReference type="PROSITE" id="PS50928"/>
    </source>
</evidence>
<keyword evidence="6 7" id="KW-0472">Membrane</keyword>
<dbReference type="PROSITE" id="PS50928">
    <property type="entry name" value="ABC_TM1"/>
    <property type="match status" value="1"/>
</dbReference>
<accession>A0ABZ0RLQ4</accession>
<evidence type="ECO:0000256" key="6">
    <source>
        <dbReference type="ARBA" id="ARBA00023136"/>
    </source>
</evidence>
<keyword evidence="5 7" id="KW-1133">Transmembrane helix</keyword>